<dbReference type="InterPro" id="IPR019734">
    <property type="entry name" value="TPR_rpt"/>
</dbReference>
<name>A0A933VUB1_RHOPL</name>
<proteinExistence type="predicted"/>
<feature type="signal peptide" evidence="2">
    <location>
        <begin position="1"/>
        <end position="22"/>
    </location>
</feature>
<dbReference type="SUPFAM" id="SSF48452">
    <property type="entry name" value="TPR-like"/>
    <property type="match status" value="1"/>
</dbReference>
<gene>
    <name evidence="4" type="ORF">HZA66_03725</name>
</gene>
<keyword evidence="1" id="KW-0802">TPR repeat</keyword>
<feature type="domain" description="Lysozyme inhibitor LprI-like N-terminal" evidence="3">
    <location>
        <begin position="168"/>
        <end position="229"/>
    </location>
</feature>
<sequence length="252" mass="27428">MRCVLKVAVIALALLAGVPAFATGTEELDDPTIDPAPCLAMAAQPDQAERAVAVCSRLIASRKTGREDRIKALIVRAGALARTQQVDRAITDYDDALRLDPKQPDALNARGELWLGKSDRPKALADFSAALKLQPDHAAARANHRALAMELERLGAQKAIDGKPSFNCARARRAVEKAICADRDLANLDREIAATYLRMLQANNNAKPAELRTLKRAHEAFLATRNASFGRPGYDLRAAMKTRLQQLTARSD</sequence>
<dbReference type="Gene3D" id="1.20.1270.180">
    <property type="match status" value="1"/>
</dbReference>
<dbReference type="AlphaFoldDB" id="A0A933VUB1"/>
<evidence type="ECO:0000313" key="5">
    <source>
        <dbReference type="Proteomes" id="UP000782519"/>
    </source>
</evidence>
<protein>
    <submittedName>
        <fullName evidence="4">DUF1311 domain-containing protein</fullName>
    </submittedName>
</protein>
<keyword evidence="2" id="KW-0732">Signal</keyword>
<feature type="chain" id="PRO_5037703027" evidence="2">
    <location>
        <begin position="23"/>
        <end position="252"/>
    </location>
</feature>
<evidence type="ECO:0000256" key="2">
    <source>
        <dbReference type="SAM" id="SignalP"/>
    </source>
</evidence>
<dbReference type="Proteomes" id="UP000782519">
    <property type="component" value="Unassembled WGS sequence"/>
</dbReference>
<feature type="repeat" description="TPR" evidence="1">
    <location>
        <begin position="104"/>
        <end position="137"/>
    </location>
</feature>
<dbReference type="Pfam" id="PF07007">
    <property type="entry name" value="LprI"/>
    <property type="match status" value="1"/>
</dbReference>
<organism evidence="4 5">
    <name type="scientific">Rhodopseudomonas palustris</name>
    <dbReference type="NCBI Taxonomy" id="1076"/>
    <lineage>
        <taxon>Bacteria</taxon>
        <taxon>Pseudomonadati</taxon>
        <taxon>Pseudomonadota</taxon>
        <taxon>Alphaproteobacteria</taxon>
        <taxon>Hyphomicrobiales</taxon>
        <taxon>Nitrobacteraceae</taxon>
        <taxon>Rhodopseudomonas</taxon>
    </lineage>
</organism>
<evidence type="ECO:0000259" key="3">
    <source>
        <dbReference type="Pfam" id="PF07007"/>
    </source>
</evidence>
<evidence type="ECO:0000313" key="4">
    <source>
        <dbReference type="EMBL" id="MBI5128527.1"/>
    </source>
</evidence>
<dbReference type="Gene3D" id="1.25.40.10">
    <property type="entry name" value="Tetratricopeptide repeat domain"/>
    <property type="match status" value="1"/>
</dbReference>
<dbReference type="InterPro" id="IPR009739">
    <property type="entry name" value="LprI-like_N"/>
</dbReference>
<accession>A0A933VUB1</accession>
<dbReference type="PROSITE" id="PS50005">
    <property type="entry name" value="TPR"/>
    <property type="match status" value="2"/>
</dbReference>
<feature type="repeat" description="TPR" evidence="1">
    <location>
        <begin position="70"/>
        <end position="103"/>
    </location>
</feature>
<evidence type="ECO:0000256" key="1">
    <source>
        <dbReference type="PROSITE-ProRule" id="PRU00339"/>
    </source>
</evidence>
<dbReference type="InterPro" id="IPR011990">
    <property type="entry name" value="TPR-like_helical_dom_sf"/>
</dbReference>
<reference evidence="4" key="1">
    <citation type="submission" date="2020-07" db="EMBL/GenBank/DDBJ databases">
        <title>Huge and variable diversity of episymbiotic CPR bacteria and DPANN archaea in groundwater ecosystems.</title>
        <authorList>
            <person name="He C.Y."/>
            <person name="Keren R."/>
            <person name="Whittaker M."/>
            <person name="Farag I.F."/>
            <person name="Doudna J."/>
            <person name="Cate J.H.D."/>
            <person name="Banfield J.F."/>
        </authorList>
    </citation>
    <scope>NUCLEOTIDE SEQUENCE</scope>
    <source>
        <strain evidence="4">NC_groundwater_1818_Pr3_B-0.1um_66_35</strain>
    </source>
</reference>
<dbReference type="SMART" id="SM00028">
    <property type="entry name" value="TPR"/>
    <property type="match status" value="2"/>
</dbReference>
<comment type="caution">
    <text evidence="4">The sequence shown here is derived from an EMBL/GenBank/DDBJ whole genome shotgun (WGS) entry which is preliminary data.</text>
</comment>
<dbReference type="EMBL" id="JACRJB010000010">
    <property type="protein sequence ID" value="MBI5128527.1"/>
    <property type="molecule type" value="Genomic_DNA"/>
</dbReference>